<dbReference type="SUPFAM" id="SSF53850">
    <property type="entry name" value="Periplasmic binding protein-like II"/>
    <property type="match status" value="1"/>
</dbReference>
<feature type="region of interest" description="Disordered" evidence="1">
    <location>
        <begin position="27"/>
        <end position="49"/>
    </location>
</feature>
<protein>
    <submittedName>
        <fullName evidence="3">C4-dicarboxylate ABC transporter substrate-binding protein</fullName>
    </submittedName>
</protein>
<dbReference type="PANTHER" id="PTHR42941:SF1">
    <property type="entry name" value="SLL1037 PROTEIN"/>
    <property type="match status" value="1"/>
</dbReference>
<gene>
    <name evidence="3" type="ORF">CD30_16975</name>
</gene>
<dbReference type="EMBL" id="JPVQ01000046">
    <property type="protein sequence ID" value="KGR89443.1"/>
    <property type="molecule type" value="Genomic_DNA"/>
</dbReference>
<proteinExistence type="predicted"/>
<dbReference type="eggNOG" id="COG2358">
    <property type="taxonomic scope" value="Bacteria"/>
</dbReference>
<dbReference type="OrthoDB" id="9776669at2"/>
<feature type="signal peptide" evidence="2">
    <location>
        <begin position="1"/>
        <end position="25"/>
    </location>
</feature>
<feature type="chain" id="PRO_5002002060" evidence="2">
    <location>
        <begin position="26"/>
        <end position="338"/>
    </location>
</feature>
<dbReference type="InterPro" id="IPR011852">
    <property type="entry name" value="TRAP_TAXI"/>
</dbReference>
<evidence type="ECO:0000313" key="4">
    <source>
        <dbReference type="Proteomes" id="UP000030595"/>
    </source>
</evidence>
<accession>A0A0A3J2M9</accession>
<comment type="caution">
    <text evidence="3">The sequence shown here is derived from an EMBL/GenBank/DDBJ whole genome shotgun (WGS) entry which is preliminary data.</text>
</comment>
<dbReference type="Proteomes" id="UP000030595">
    <property type="component" value="Unassembled WGS sequence"/>
</dbReference>
<dbReference type="PROSITE" id="PS51257">
    <property type="entry name" value="PROKAR_LIPOPROTEIN"/>
    <property type="match status" value="1"/>
</dbReference>
<keyword evidence="2" id="KW-0732">Signal</keyword>
<name>A0A0A3J2M9_9BACL</name>
<feature type="compositionally biased region" description="Low complexity" evidence="1">
    <location>
        <begin position="34"/>
        <end position="49"/>
    </location>
</feature>
<dbReference type="AlphaFoldDB" id="A0A0A3J2M9"/>
<sequence length="338" mass="35706">MYVKKSILFSSLVLAAFLVGCNDSAAPAQNGTDSTGNEGDTSSETSTDSLESNIVTIGTGGASGPYNILGTTLADIYTSDFGVNSRTQTTGASVENINLMEQGKIEMSFVMSDALSQALAGEVSFKEPIQNVSQVATLYPNVVQIIAKKDSGINTIEDLVGKRVAVGDQNSGVEVNARTLLAGHGISYDDIQVDYLGYAEAADGLNAGTIDAAFLTSGLPNASVLELSETLGITLVSIDPANIDDIAKEHPYFVSYEVPAGTYGNEEPIQTAAVPNALVVRSDMSENDVYLLTKKFFESLDKLVNSHQAANEIPALDAQEGFIAPVHPGAQRYFDEQQ</sequence>
<dbReference type="CDD" id="cd13567">
    <property type="entry name" value="PBP2_TtGluBP"/>
    <property type="match status" value="1"/>
</dbReference>
<dbReference type="NCBIfam" id="TIGR02122">
    <property type="entry name" value="TRAP_TAXI"/>
    <property type="match status" value="1"/>
</dbReference>
<dbReference type="Gene3D" id="3.40.190.10">
    <property type="entry name" value="Periplasmic binding protein-like II"/>
    <property type="match status" value="2"/>
</dbReference>
<dbReference type="Pfam" id="PF16868">
    <property type="entry name" value="NMT1_3"/>
    <property type="match status" value="1"/>
</dbReference>
<evidence type="ECO:0000256" key="2">
    <source>
        <dbReference type="SAM" id="SignalP"/>
    </source>
</evidence>
<dbReference type="PANTHER" id="PTHR42941">
    <property type="entry name" value="SLL1037 PROTEIN"/>
    <property type="match status" value="1"/>
</dbReference>
<keyword evidence="4" id="KW-1185">Reference proteome</keyword>
<organism evidence="3 4">
    <name type="scientific">Ureibacillus massiliensis 4400831 = CIP 108448 = CCUG 49529</name>
    <dbReference type="NCBI Taxonomy" id="1211035"/>
    <lineage>
        <taxon>Bacteria</taxon>
        <taxon>Bacillati</taxon>
        <taxon>Bacillota</taxon>
        <taxon>Bacilli</taxon>
        <taxon>Bacillales</taxon>
        <taxon>Caryophanaceae</taxon>
        <taxon>Ureibacillus</taxon>
    </lineage>
</organism>
<evidence type="ECO:0000256" key="1">
    <source>
        <dbReference type="SAM" id="MobiDB-lite"/>
    </source>
</evidence>
<evidence type="ECO:0000313" key="3">
    <source>
        <dbReference type="EMBL" id="KGR89443.1"/>
    </source>
</evidence>
<reference evidence="3 4" key="1">
    <citation type="submission" date="2014-02" db="EMBL/GenBank/DDBJ databases">
        <title>Draft genome sequence of Lysinibacillus massiliensis CCUG 49529.</title>
        <authorList>
            <person name="Zhang F."/>
            <person name="Wang G."/>
            <person name="Zhang L."/>
        </authorList>
    </citation>
    <scope>NUCLEOTIDE SEQUENCE [LARGE SCALE GENOMIC DNA]</scope>
    <source>
        <strain evidence="3 4">CCUG 49529</strain>
    </source>
</reference>